<feature type="region of interest" description="Disordered" evidence="1">
    <location>
        <begin position="32"/>
        <end position="59"/>
    </location>
</feature>
<accession>A0AA40FEA1</accession>
<keyword evidence="3" id="KW-1185">Reference proteome</keyword>
<evidence type="ECO:0000313" key="3">
    <source>
        <dbReference type="Proteomes" id="UP001177670"/>
    </source>
</evidence>
<reference evidence="2" key="1">
    <citation type="submission" date="2021-10" db="EMBL/GenBank/DDBJ databases">
        <title>Melipona bicolor Genome sequencing and assembly.</title>
        <authorList>
            <person name="Araujo N.S."/>
            <person name="Arias M.C."/>
        </authorList>
    </citation>
    <scope>NUCLEOTIDE SEQUENCE</scope>
    <source>
        <strain evidence="2">USP_2M_L1-L4_2017</strain>
        <tissue evidence="2">Whole body</tissue>
    </source>
</reference>
<proteinExistence type="predicted"/>
<feature type="compositionally biased region" description="Basic and acidic residues" evidence="1">
    <location>
        <begin position="32"/>
        <end position="47"/>
    </location>
</feature>
<name>A0AA40FEA1_9HYME</name>
<comment type="caution">
    <text evidence="2">The sequence shown here is derived from an EMBL/GenBank/DDBJ whole genome shotgun (WGS) entry which is preliminary data.</text>
</comment>
<organism evidence="2 3">
    <name type="scientific">Melipona bicolor</name>
    <dbReference type="NCBI Taxonomy" id="60889"/>
    <lineage>
        <taxon>Eukaryota</taxon>
        <taxon>Metazoa</taxon>
        <taxon>Ecdysozoa</taxon>
        <taxon>Arthropoda</taxon>
        <taxon>Hexapoda</taxon>
        <taxon>Insecta</taxon>
        <taxon>Pterygota</taxon>
        <taxon>Neoptera</taxon>
        <taxon>Endopterygota</taxon>
        <taxon>Hymenoptera</taxon>
        <taxon>Apocrita</taxon>
        <taxon>Aculeata</taxon>
        <taxon>Apoidea</taxon>
        <taxon>Anthophila</taxon>
        <taxon>Apidae</taxon>
        <taxon>Melipona</taxon>
    </lineage>
</organism>
<dbReference type="EMBL" id="JAHYIQ010000052">
    <property type="protein sequence ID" value="KAK1117389.1"/>
    <property type="molecule type" value="Genomic_DNA"/>
</dbReference>
<protein>
    <submittedName>
        <fullName evidence="2">Uncharacterized protein</fullName>
    </submittedName>
</protein>
<evidence type="ECO:0000313" key="2">
    <source>
        <dbReference type="EMBL" id="KAK1117389.1"/>
    </source>
</evidence>
<dbReference type="Proteomes" id="UP001177670">
    <property type="component" value="Unassembled WGS sequence"/>
</dbReference>
<feature type="compositionally biased region" description="Basic residues" evidence="1">
    <location>
        <begin position="48"/>
        <end position="59"/>
    </location>
</feature>
<dbReference type="AlphaFoldDB" id="A0AA40FEA1"/>
<sequence length="59" mass="6682">MPHDQEGHKGGRVLGREGDRIICKIVDERARKGKEAEKCNSDDATKDKKPKTLQKGCRY</sequence>
<evidence type="ECO:0000256" key="1">
    <source>
        <dbReference type="SAM" id="MobiDB-lite"/>
    </source>
</evidence>
<gene>
    <name evidence="2" type="ORF">K0M31_016760</name>
</gene>